<feature type="domain" description="HTH cro/C1-type" evidence="3">
    <location>
        <begin position="29"/>
        <end position="74"/>
    </location>
</feature>
<protein>
    <submittedName>
        <fullName evidence="4">HigA family addiction module antidote protein</fullName>
    </submittedName>
</protein>
<dbReference type="GO" id="GO:0003677">
    <property type="term" value="F:DNA binding"/>
    <property type="evidence" value="ECO:0007669"/>
    <property type="project" value="UniProtKB-KW"/>
</dbReference>
<dbReference type="EMBL" id="CP054493">
    <property type="protein sequence ID" value="QOY55322.1"/>
    <property type="molecule type" value="Genomic_DNA"/>
</dbReference>
<gene>
    <name evidence="4" type="ORF">HUE87_03535</name>
</gene>
<sequence>MSNLNSTYEPNYIVTPGDVLDDYLDDYSMSQVELSERTGLAKKTINAIINAKASISTETAIKFEKVLGRPAHFWNNLELLYKEDLARLEEKKSLSAQVEWLNNFPLQDMIEKNWIGLYEDKYKQLKEVLKFYRIASIDQWENIWGEYQVAYRKSKKVNEFSISAWLQQGEIEAQNIECHSFNKKQFQKTLKEIRSLTLLKPEQFIPRLIESCSQVGVAVVFLPELKGTGVSGCTRWIGDKAVIQLSLRYKSNDQLWFTFFHEAGHIIKHGKKEVFLEGNGMNDEKENEANEFAKEFLIPEKKFQKFLENWDGRALQPIKTFAESLGIAPGIAVGRLQRDDYLPYSHGNRLKVFYKWQ</sequence>
<reference evidence="4 5" key="1">
    <citation type="submission" date="2020-05" db="EMBL/GenBank/DDBJ databases">
        <title>Sulfurimonas marisnigri, sp. nov., and Sulfurimonas baltica, sp. nov., manganese oxide reducing chemolithoautotrophs of the class Epsilonproteobacteria isolated from the pelagic redoxclines of the Black and Baltic Seas and emended description of the genus Sulfurimonas.</title>
        <authorList>
            <person name="Henkel J.V."/>
            <person name="Laudan C."/>
            <person name="Werner J."/>
            <person name="Neu T."/>
            <person name="Plewe S."/>
            <person name="Sproer C."/>
            <person name="Bunk B."/>
            <person name="Schulz-Vogt H.N."/>
        </authorList>
    </citation>
    <scope>NUCLEOTIDE SEQUENCE [LARGE SCALE GENOMIC DNA]</scope>
    <source>
        <strain evidence="4 5">SoZ1</strain>
    </source>
</reference>
<name>A0A7S7M1B7_9BACT</name>
<keyword evidence="2" id="KW-0238">DNA-binding</keyword>
<dbReference type="Gene3D" id="1.10.260.40">
    <property type="entry name" value="lambda repressor-like DNA-binding domains"/>
    <property type="match status" value="1"/>
</dbReference>
<accession>A0A7S7M1B7</accession>
<evidence type="ECO:0000313" key="4">
    <source>
        <dbReference type="EMBL" id="QOY55322.1"/>
    </source>
</evidence>
<dbReference type="SMART" id="SM00530">
    <property type="entry name" value="HTH_XRE"/>
    <property type="match status" value="1"/>
</dbReference>
<dbReference type="InterPro" id="IPR001387">
    <property type="entry name" value="Cro/C1-type_HTH"/>
</dbReference>
<dbReference type="SUPFAM" id="SSF47413">
    <property type="entry name" value="lambda repressor-like DNA-binding domains"/>
    <property type="match status" value="1"/>
</dbReference>
<comment type="similarity">
    <text evidence="1">Belongs to the short-chain fatty acyl-CoA assimilation regulator (ScfR) family.</text>
</comment>
<dbReference type="InterPro" id="IPR013430">
    <property type="entry name" value="Toxin_antidote_HigA"/>
</dbReference>
<dbReference type="KEGG" id="smas:HUE87_03535"/>
<dbReference type="InterPro" id="IPR010982">
    <property type="entry name" value="Lambda_DNA-bd_dom_sf"/>
</dbReference>
<dbReference type="AlphaFoldDB" id="A0A7S7M1B7"/>
<dbReference type="InterPro" id="IPR010359">
    <property type="entry name" value="IrrE_HExxH"/>
</dbReference>
<dbReference type="PROSITE" id="PS50943">
    <property type="entry name" value="HTH_CROC1"/>
    <property type="match status" value="1"/>
</dbReference>
<organism evidence="4 5">
    <name type="scientific">Candidatus Sulfurimonas marisnigri</name>
    <dbReference type="NCBI Taxonomy" id="2740405"/>
    <lineage>
        <taxon>Bacteria</taxon>
        <taxon>Pseudomonadati</taxon>
        <taxon>Campylobacterota</taxon>
        <taxon>Epsilonproteobacteria</taxon>
        <taxon>Campylobacterales</taxon>
        <taxon>Sulfurimonadaceae</taxon>
        <taxon>Sulfurimonas</taxon>
    </lineage>
</organism>
<evidence type="ECO:0000313" key="5">
    <source>
        <dbReference type="Proteomes" id="UP000593836"/>
    </source>
</evidence>
<proteinExistence type="inferred from homology"/>
<evidence type="ECO:0000256" key="2">
    <source>
        <dbReference type="ARBA" id="ARBA00023125"/>
    </source>
</evidence>
<dbReference type="CDD" id="cd00093">
    <property type="entry name" value="HTH_XRE"/>
    <property type="match status" value="1"/>
</dbReference>
<dbReference type="NCBIfam" id="TIGR02607">
    <property type="entry name" value="antidote_HigA"/>
    <property type="match status" value="1"/>
</dbReference>
<evidence type="ECO:0000259" key="3">
    <source>
        <dbReference type="PROSITE" id="PS50943"/>
    </source>
</evidence>
<dbReference type="Pfam" id="PF01381">
    <property type="entry name" value="HTH_3"/>
    <property type="match status" value="1"/>
</dbReference>
<dbReference type="PANTHER" id="PTHR36924">
    <property type="entry name" value="ANTITOXIN HIGA-1"/>
    <property type="match status" value="1"/>
</dbReference>
<keyword evidence="5" id="KW-1185">Reference proteome</keyword>
<dbReference type="Proteomes" id="UP000593836">
    <property type="component" value="Chromosome"/>
</dbReference>
<dbReference type="Gene3D" id="1.10.10.2910">
    <property type="match status" value="1"/>
</dbReference>
<dbReference type="PANTHER" id="PTHR36924:SF1">
    <property type="entry name" value="ANTITOXIN HIGA-1"/>
    <property type="match status" value="1"/>
</dbReference>
<evidence type="ECO:0000256" key="1">
    <source>
        <dbReference type="ARBA" id="ARBA00007227"/>
    </source>
</evidence>
<dbReference type="Pfam" id="PF06114">
    <property type="entry name" value="Peptidase_M78"/>
    <property type="match status" value="1"/>
</dbReference>
<dbReference type="RefSeq" id="WP_194367364.1">
    <property type="nucleotide sequence ID" value="NZ_CP054493.1"/>
</dbReference>